<comment type="caution">
    <text evidence="1">The sequence shown here is derived from an EMBL/GenBank/DDBJ whole genome shotgun (WGS) entry which is preliminary data.</text>
</comment>
<name>A0ABU0QCM9_STRAH</name>
<proteinExistence type="predicted"/>
<keyword evidence="2" id="KW-1185">Reference proteome</keyword>
<gene>
    <name evidence="1" type="ORF">QFZ56_007372</name>
</gene>
<protein>
    <submittedName>
        <fullName evidence="1">Uncharacterized protein</fullName>
    </submittedName>
</protein>
<dbReference type="Proteomes" id="UP001243364">
    <property type="component" value="Unassembled WGS sequence"/>
</dbReference>
<dbReference type="EMBL" id="JAUSYA010000001">
    <property type="protein sequence ID" value="MDQ0688409.1"/>
    <property type="molecule type" value="Genomic_DNA"/>
</dbReference>
<evidence type="ECO:0000313" key="2">
    <source>
        <dbReference type="Proteomes" id="UP001243364"/>
    </source>
</evidence>
<accession>A0ABU0QCM9</accession>
<organism evidence="1 2">
    <name type="scientific">Streptomyces achromogenes</name>
    <dbReference type="NCBI Taxonomy" id="67255"/>
    <lineage>
        <taxon>Bacteria</taxon>
        <taxon>Bacillati</taxon>
        <taxon>Actinomycetota</taxon>
        <taxon>Actinomycetes</taxon>
        <taxon>Kitasatosporales</taxon>
        <taxon>Streptomycetaceae</taxon>
        <taxon>Streptomyces</taxon>
    </lineage>
</organism>
<evidence type="ECO:0000313" key="1">
    <source>
        <dbReference type="EMBL" id="MDQ0688409.1"/>
    </source>
</evidence>
<reference evidence="1 2" key="1">
    <citation type="submission" date="2023-07" db="EMBL/GenBank/DDBJ databases">
        <title>Comparative genomics of wheat-associated soil bacteria to identify genetic determinants of phenazine resistance.</title>
        <authorList>
            <person name="Mouncey N."/>
        </authorList>
    </citation>
    <scope>NUCLEOTIDE SEQUENCE [LARGE SCALE GENOMIC DNA]</scope>
    <source>
        <strain evidence="1 2">W4I19-2</strain>
    </source>
</reference>
<sequence length="53" mass="5571">MADMAEDPAGRISRGPVTRLLLRCDSRADPGGAQHAGTTVIRALTTVSFTRSS</sequence>